<proteinExistence type="inferred from homology"/>
<evidence type="ECO:0000256" key="8">
    <source>
        <dbReference type="ARBA" id="ARBA00022842"/>
    </source>
</evidence>
<comment type="caution">
    <text evidence="13">The sequence shown here is derived from an EMBL/GenBank/DDBJ whole genome shotgun (WGS) entry which is preliminary data.</text>
</comment>
<evidence type="ECO:0000259" key="12">
    <source>
        <dbReference type="Pfam" id="PF03199"/>
    </source>
</evidence>
<evidence type="ECO:0000313" key="14">
    <source>
        <dbReference type="Proteomes" id="UP000240830"/>
    </source>
</evidence>
<dbReference type="PIRSF" id="PIRSF001558">
    <property type="entry name" value="GSHase"/>
    <property type="match status" value="1"/>
</dbReference>
<feature type="binding site" evidence="10">
    <location>
        <begin position="336"/>
        <end position="345"/>
    </location>
    <ligand>
        <name>ATP</name>
        <dbReference type="ChEBI" id="CHEBI:30616"/>
    </ligand>
</feature>
<feature type="binding site" evidence="10">
    <location>
        <position position="394"/>
    </location>
    <ligand>
        <name>ATP</name>
        <dbReference type="ChEBI" id="CHEBI:30616"/>
    </ligand>
</feature>
<dbReference type="InterPro" id="IPR014709">
    <property type="entry name" value="Glutathione_synthase_C_euk"/>
</dbReference>
<organism evidence="13 14">
    <name type="scientific">Paramicrosporidium saccamoebae</name>
    <dbReference type="NCBI Taxonomy" id="1246581"/>
    <lineage>
        <taxon>Eukaryota</taxon>
        <taxon>Fungi</taxon>
        <taxon>Fungi incertae sedis</taxon>
        <taxon>Cryptomycota</taxon>
        <taxon>Cryptomycota incertae sedis</taxon>
        <taxon>Paramicrosporidium</taxon>
    </lineage>
</organism>
<evidence type="ECO:0000256" key="1">
    <source>
        <dbReference type="ARBA" id="ARBA00004965"/>
    </source>
</evidence>
<evidence type="ECO:0000256" key="5">
    <source>
        <dbReference type="ARBA" id="ARBA00022723"/>
    </source>
</evidence>
<keyword evidence="6 9" id="KW-0547">Nucleotide-binding</keyword>
<evidence type="ECO:0000256" key="10">
    <source>
        <dbReference type="PIRSR" id="PIRSR001558-1"/>
    </source>
</evidence>
<dbReference type="GO" id="GO:0005829">
    <property type="term" value="C:cytosol"/>
    <property type="evidence" value="ECO:0007669"/>
    <property type="project" value="TreeGrafter"/>
</dbReference>
<dbReference type="OrthoDB" id="2020073at2759"/>
<dbReference type="EC" id="6.3.2.3" evidence="9"/>
<gene>
    <name evidence="13" type="ORF">PSACC_03405</name>
</gene>
<feature type="binding site" evidence="11">
    <location>
        <position position="340"/>
    </location>
    <ligand>
        <name>Mg(2+)</name>
        <dbReference type="ChEBI" id="CHEBI:18420"/>
    </ligand>
</feature>
<dbReference type="EMBL" id="MTSL01000207">
    <property type="protein sequence ID" value="PJF16778.1"/>
    <property type="molecule type" value="Genomic_DNA"/>
</dbReference>
<dbReference type="InterPro" id="IPR037013">
    <property type="entry name" value="GSH-S_sub-bd_sf"/>
</dbReference>
<comment type="pathway">
    <text evidence="1 9">Sulfur metabolism; glutathione biosynthesis; glutathione from L-cysteine and L-glutamate: step 2/2.</text>
</comment>
<keyword evidence="7 9" id="KW-0067">ATP-binding</keyword>
<keyword evidence="4 9" id="KW-0317">Glutathione biosynthesis</keyword>
<dbReference type="PANTHER" id="PTHR11130">
    <property type="entry name" value="GLUTATHIONE SYNTHETASE"/>
    <property type="match status" value="1"/>
</dbReference>
<reference evidence="13 14" key="1">
    <citation type="submission" date="2016-10" db="EMBL/GenBank/DDBJ databases">
        <title>The genome of Paramicrosporidium saccamoebae is the missing link in understanding Cryptomycota and Microsporidia evolution.</title>
        <authorList>
            <person name="Quandt C.A."/>
            <person name="Beaudet D."/>
            <person name="Corsaro D."/>
            <person name="Michel R."/>
            <person name="Corradi N."/>
            <person name="James T."/>
        </authorList>
    </citation>
    <scope>NUCLEOTIDE SEQUENCE [LARGE SCALE GENOMIC DNA]</scope>
    <source>
        <strain evidence="13 14">KSL3</strain>
    </source>
</reference>
<keyword evidence="3 9" id="KW-0436">Ligase</keyword>
<dbReference type="Gene3D" id="3.40.50.1760">
    <property type="entry name" value="Glutathione synthase, substrate-binding domain superfamily, eukaryotic"/>
    <property type="match status" value="1"/>
</dbReference>
<dbReference type="AlphaFoldDB" id="A0A2H9TG74"/>
<comment type="similarity">
    <text evidence="2 9">Belongs to the eukaryotic GSH synthase family.</text>
</comment>
<dbReference type="SUPFAM" id="SSF56059">
    <property type="entry name" value="Glutathione synthetase ATP-binding domain-like"/>
    <property type="match status" value="1"/>
</dbReference>
<evidence type="ECO:0000256" key="2">
    <source>
        <dbReference type="ARBA" id="ARBA00010385"/>
    </source>
</evidence>
<dbReference type="InterPro" id="IPR014042">
    <property type="entry name" value="Glutathione_synthase_a-hlx"/>
</dbReference>
<dbReference type="STRING" id="1246581.A0A2H9TG74"/>
<dbReference type="GO" id="GO:0005524">
    <property type="term" value="F:ATP binding"/>
    <property type="evidence" value="ECO:0007669"/>
    <property type="project" value="UniProtKB-UniRule"/>
</dbReference>
<dbReference type="InterPro" id="IPR005615">
    <property type="entry name" value="Glutathione_synthase"/>
</dbReference>
<comment type="catalytic activity">
    <reaction evidence="9">
        <text>gamma-L-glutamyl-L-cysteine + glycine + ATP = glutathione + ADP + phosphate + H(+)</text>
        <dbReference type="Rhea" id="RHEA:13557"/>
        <dbReference type="ChEBI" id="CHEBI:15378"/>
        <dbReference type="ChEBI" id="CHEBI:30616"/>
        <dbReference type="ChEBI" id="CHEBI:43474"/>
        <dbReference type="ChEBI" id="CHEBI:57305"/>
        <dbReference type="ChEBI" id="CHEBI:57925"/>
        <dbReference type="ChEBI" id="CHEBI:58173"/>
        <dbReference type="ChEBI" id="CHEBI:456216"/>
        <dbReference type="EC" id="6.3.2.3"/>
    </reaction>
</comment>
<dbReference type="PANTHER" id="PTHR11130:SF0">
    <property type="entry name" value="GLUTATHIONE SYNTHETASE"/>
    <property type="match status" value="1"/>
</dbReference>
<feature type="binding site" evidence="10">
    <location>
        <begin position="369"/>
        <end position="372"/>
    </location>
    <ligand>
        <name>ATP</name>
        <dbReference type="ChEBI" id="CHEBI:30616"/>
    </ligand>
</feature>
<dbReference type="Gene3D" id="3.30.1490.80">
    <property type="match status" value="1"/>
</dbReference>
<dbReference type="GO" id="GO:0000287">
    <property type="term" value="F:magnesium ion binding"/>
    <property type="evidence" value="ECO:0007669"/>
    <property type="project" value="UniProtKB-UniRule"/>
</dbReference>
<evidence type="ECO:0000256" key="4">
    <source>
        <dbReference type="ARBA" id="ARBA00022684"/>
    </source>
</evidence>
<dbReference type="InterPro" id="IPR014049">
    <property type="entry name" value="Glutathione_synthase_N_euk"/>
</dbReference>
<dbReference type="Pfam" id="PF03199">
    <property type="entry name" value="GSH_synthase"/>
    <property type="match status" value="1"/>
</dbReference>
<name>A0A2H9TG74_9FUNG</name>
<evidence type="ECO:0000256" key="11">
    <source>
        <dbReference type="PIRSR" id="PIRSR001558-2"/>
    </source>
</evidence>
<dbReference type="GO" id="GO:0004363">
    <property type="term" value="F:glutathione synthase activity"/>
    <property type="evidence" value="ECO:0007669"/>
    <property type="project" value="UniProtKB-UniRule"/>
</dbReference>
<evidence type="ECO:0000256" key="7">
    <source>
        <dbReference type="ARBA" id="ARBA00022840"/>
    </source>
</evidence>
<dbReference type="SUPFAM" id="SSF52440">
    <property type="entry name" value="PreATP-grasp domain"/>
    <property type="match status" value="1"/>
</dbReference>
<feature type="binding site" evidence="11">
    <location>
        <position position="129"/>
    </location>
    <ligand>
        <name>Mg(2+)</name>
        <dbReference type="ChEBI" id="CHEBI:18420"/>
    </ligand>
</feature>
<feature type="binding site" evidence="10">
    <location>
        <position position="127"/>
    </location>
    <ligand>
        <name>ATP</name>
        <dbReference type="ChEBI" id="CHEBI:30616"/>
    </ligand>
</feature>
<evidence type="ECO:0000313" key="13">
    <source>
        <dbReference type="EMBL" id="PJF16778.1"/>
    </source>
</evidence>
<dbReference type="GO" id="GO:0043295">
    <property type="term" value="F:glutathione binding"/>
    <property type="evidence" value="ECO:0007669"/>
    <property type="project" value="UniProtKB-UniRule"/>
</dbReference>
<evidence type="ECO:0000256" key="3">
    <source>
        <dbReference type="ARBA" id="ARBA00022598"/>
    </source>
</evidence>
<feature type="binding site" evidence="10">
    <location>
        <position position="280"/>
    </location>
    <ligand>
        <name>ATP</name>
        <dbReference type="ChEBI" id="CHEBI:30616"/>
    </ligand>
</feature>
<dbReference type="Gene3D" id="1.10.1080.10">
    <property type="entry name" value="Glutathione Synthetase, Chain A, domain 3"/>
    <property type="match status" value="1"/>
</dbReference>
<dbReference type="InterPro" id="IPR016185">
    <property type="entry name" value="PreATP-grasp_dom_sf"/>
</dbReference>
<evidence type="ECO:0000256" key="6">
    <source>
        <dbReference type="ARBA" id="ARBA00022741"/>
    </source>
</evidence>
<keyword evidence="5 9" id="KW-0479">Metal-binding</keyword>
<keyword evidence="14" id="KW-1185">Reference proteome</keyword>
<feature type="domain" description="Glutathione synthase substrate-binding" evidence="12">
    <location>
        <begin position="183"/>
        <end position="277"/>
    </location>
</feature>
<feature type="binding site" evidence="10">
    <location>
        <position position="198"/>
    </location>
    <ligand>
        <name>substrate</name>
    </ligand>
</feature>
<sequence length="397" mass="44716">MHVHLDEGIDEDAARAWAFEHGLTMRRNVNGSWSSMPAPISLRPASWPRFAFEKAVAIQPYFNRLVLEIVNEHVWLEGICNAIRDDFVERLCKIWKECPTQKLRLGLFRSDYMLHGKLEQAELKQVELNTIAASFSHLSQLTCDLHRENSFDIPANTAGGDIAVAIRDGLELFKNEYGITEAMAIMVVQPEEGNLHDQEGIIKQSGISMVRLTLEEVGQHCTTQDGVMMLNGVVVGLVYYRSGYSPSDYVHSHCWTARLMVERSSAVKIPDIAMHLAGLKKVQQELACPTVLSKFMRTDGDLLASTFMELLHLEDNESGRHNAERVLSEPDRWIAKPQREGGGHNIFGSELVKLLSDADPVRRTAHIIMEKIDAPSEPSILLRDKIWREPGVSELDI</sequence>
<dbReference type="InterPro" id="IPR004887">
    <property type="entry name" value="GSH_synth_subst-bd"/>
</dbReference>
<dbReference type="Pfam" id="PF03917">
    <property type="entry name" value="GSH_synth_ATP"/>
    <property type="match status" value="1"/>
</dbReference>
<dbReference type="Gene3D" id="3.30.1490.50">
    <property type="match status" value="1"/>
</dbReference>
<dbReference type="UniPathway" id="UPA00142">
    <property type="reaction ID" value="UER00210"/>
</dbReference>
<evidence type="ECO:0000256" key="9">
    <source>
        <dbReference type="PIRNR" id="PIRNR001558"/>
    </source>
</evidence>
<comment type="cofactor">
    <cofactor evidence="9 11">
        <name>Mg(2+)</name>
        <dbReference type="ChEBI" id="CHEBI:18420"/>
    </cofactor>
    <text evidence="9 11">Binds 1 Mg(2+) ion per subunit.</text>
</comment>
<dbReference type="Gene3D" id="3.30.470.20">
    <property type="entry name" value="ATP-grasp fold, B domain"/>
    <property type="match status" value="1"/>
</dbReference>
<dbReference type="Proteomes" id="UP000240830">
    <property type="component" value="Unassembled WGS sequence"/>
</dbReference>
<feature type="binding site" evidence="10">
    <location>
        <position position="109"/>
    </location>
    <ligand>
        <name>substrate</name>
    </ligand>
</feature>
<protein>
    <recommendedName>
        <fullName evidence="9">Glutathione synthetase</fullName>
        <shortName evidence="9">GSH-S</shortName>
        <ecNumber evidence="9">6.3.2.3</ecNumber>
    </recommendedName>
</protein>
<feature type="binding site" evidence="11">
    <location>
        <position position="127"/>
    </location>
    <ligand>
        <name>Mg(2+)</name>
        <dbReference type="ChEBI" id="CHEBI:18420"/>
    </ligand>
</feature>
<accession>A0A2H9TG74</accession>
<keyword evidence="8 9" id="KW-0460">Magnesium</keyword>